<evidence type="ECO:0000256" key="1">
    <source>
        <dbReference type="SAM" id="MobiDB-lite"/>
    </source>
</evidence>
<evidence type="ECO:0000256" key="2">
    <source>
        <dbReference type="SAM" id="Phobius"/>
    </source>
</evidence>
<dbReference type="OMA" id="ENWINIE"/>
<gene>
    <name evidence="3" type="ORF">POCTA_138.1.T1270017</name>
</gene>
<feature type="transmembrane region" description="Helical" evidence="2">
    <location>
        <begin position="2097"/>
        <end position="2117"/>
    </location>
</feature>
<sequence>MQNILFGGAQKAANGIVDEFSKRPSRALSLRVHNQKGEKKGQKKAKFTFKPDLPLEQQFAQLEIYAQQHNRRRLQIKGFKGTFKIENWINIETKLRDMQGLKAIGFIDTQLDKVHLDVLSRWLSWVDPQKLIIELQQNELDNEDIAEFLYFLFERNIDVRSIYIMGNPGIYKGVLLKELNEYLFKKFEKNMIHYYQLIKNKQALSVAIIRLLRRKNDEAKSKRIHRAEVKIDQTQYYKLQLKNCFTDKNWKGFQDLIQTTYKEDNLEQLTYLDISNNFLGTQNAFNNMCTSISSAKGLLVLKIANQPLIHNSQTIELLMGNRYDNLKLREFDISDNKEMLEKTFKALSDNIFKFCKIITFTGSLPQQLSTLFKMFVLTEAFADKTKESKQLYREKKQFRKDYLQILDLSSVENYNRHDLVEKLLLNTVFTEFTNIRTLHVQNFDVGRCQGYINAKKKFLTYMEKKKQEDSFFKNYKHPLKHIVYPKQSYRMEVQTKKEFFQEYLFTEKGSIIEIETIEIQASTFRQANRAEGLQEACASVIEKTNANADVRYSIKKISMDDGDYQMNFQTLQCFLCLPSVKLEEFNYSNDSMRFEWNLWYQEMTSYCSKLHDDQFHSLKTLKLQNISDIYIEINQFIELFVFNPKIQLKELVLIDVYTSNDQENYQSLKSVVEQNGKVTLEKLALGELQEGKGEEMIFEQVIFNKKVQLKSLVLKNIRLQQFLNKIEKLVQENADDNPLQFLTHLEIDKINIEQKEDWRKVIQNFIINQRLSLQILTIKNVVLNSQFSEVLNQLLFPFEQELFNTIKSKKETAGMVRDINEQNMLSQIQNESIGLPFALYQLNYENCTIQDDVLSGFLVICELRNLSFINCQDFKIGIKKCMEIIKRLQLDQYYSYKIKSFSCERTVIQDVETFQSLIKEIVLNSNRQLLEILNLDSCALNDDMMQALSKQLMAIKEEQKLYNRVFLLRDLNLNNNNQISVNSWQQLWDVILNESKLEKKEEANMEQSITVVNPSLLLSTFEKEKENIINETQKLIETSQLFLKEKVLYNYKKFTPKFPKQITSLVIKMDFKNLNDNELKQQYYRLIVGFIIHPESELKTLELESLNMIVFIKACMEAFEFSKYYLESALKQSKHDHKSQIKSIKIKSLTANDAESTEKFIQIFLCSTHIELSKLSIFGCTQPILHLILKNIDRKEVYQLEELSLPDLEETLDLDDTINYCQWLVFGQRMPIKNLSSCPNLADMNSEQFDQFNLSKVKVESINLKYKQDTSSNIKQYSLLLAKLILSGLQEITIDKSDTTSIIVETLNKVQNFDNLMLKKLIFKGDLKLNKNLFEKISKLFEKLELFQVQKLLLENEFEIYDICQLMDVHQTKNLKFEIKSVTCNNPSEFYKKFLFNPNVGITEIILKDPQLLENKFDIYELGQKIRYFNLNMGLLYNSSTQLNINALQVISKMLIYNESSNLEELVLHQCHFKLAGIDALCKYSNNLREKIKSEGREKSATLKLKRVTLYYSLYIGDDGVQKYVNDLLYFEYINIERFEVLVTNWNDAMTNSLCLAAQNWFQFQKDKQRQYSTKYPIKYVDIGRNEFIEEQETWSNFLKTFVFTDNTPDLETLNIHFMALNDLKTRYIIAEALQFFSKKPSNYKFNVKKINFSQNNSLTHIGWQNLFKNFFFHPKVYLEELNMISTMLDSQIKLDVIAQVIRERALDSPNKKVPLHTFLCYNVSLKDYIADYLSEQPPNYQTPYDIPVEIEYNNSLNFGYFDGVPEAFGDILQMFQRILKIRQNIVYLKDWKLTRSKYSSYHLNMCDHYLNILNQYYTTKKNDLIDIYISLQSLDNFANYFGYITEYPGSPYPYNLLFQQNSFNYFKEKSCNIFKIKIIQTEFAELEQINQFQILNIWNNIKHNSTSIDQIQVEYDLNDDLVDEMFRQGFDERDIISLIRLIPPSKIRIQNSLSIQAIKGIYSILYDTYYFKYAMISYSFDNFLNIGIGYSLREIFYNYKAVGPIRKFFKITFYKFFNFFVIPTKRYIFNDEVKRLNDYLSQQKFYFFVIVITNLLFFVITLAGPYLLTYKLLDRDASQLTKNYICANGTSKEASYLYYAFAVITLITEAILYYKVAQIVPNHTQRIIVSKVTNEKEENEENQQQPDGQIQEKHNNKILPASEEDASMLKKQKQAQNQNQSQNYDMGGHNILQKMATAVNKKITQYAGKFTTAVTAQAEEFTQSKWGILLSYGITLLSSQLFKFDLYNDVVFILNAYNCEEFIVFILALITTAFSQGIYILQFFYLIGVRVVQNQKTAKLLSSKFINDFYAISFLGRNAALSTLLDSSAPFNVIIIPNTRIGRYFLPHHAGKAMSNLVKSYFFQFLCEDLPQTLLQMYFVVSQAIRRTKELQVQVYISICTAILTALLSFYKFLSIRPTNLLQENFDELSSKQCGGYNQQIQNCLQQENDQIKTYIDLYNTADYEVVNVEQSQEERQSLLN</sequence>
<dbReference type="Proteomes" id="UP000683925">
    <property type="component" value="Unassembled WGS sequence"/>
</dbReference>
<dbReference type="OrthoDB" id="292036at2759"/>
<keyword evidence="2" id="KW-0812">Transmembrane</keyword>
<accession>A0A8S1XMG0</accession>
<protein>
    <submittedName>
        <fullName evidence="3">Uncharacterized protein</fullName>
    </submittedName>
</protein>
<dbReference type="EMBL" id="CAJJDP010000127">
    <property type="protein sequence ID" value="CAD8202345.1"/>
    <property type="molecule type" value="Genomic_DNA"/>
</dbReference>
<evidence type="ECO:0000313" key="4">
    <source>
        <dbReference type="Proteomes" id="UP000683925"/>
    </source>
</evidence>
<organism evidence="3 4">
    <name type="scientific">Paramecium octaurelia</name>
    <dbReference type="NCBI Taxonomy" id="43137"/>
    <lineage>
        <taxon>Eukaryota</taxon>
        <taxon>Sar</taxon>
        <taxon>Alveolata</taxon>
        <taxon>Ciliophora</taxon>
        <taxon>Intramacronucleata</taxon>
        <taxon>Oligohymenophorea</taxon>
        <taxon>Peniculida</taxon>
        <taxon>Parameciidae</taxon>
        <taxon>Paramecium</taxon>
    </lineage>
</organism>
<keyword evidence="4" id="KW-1185">Reference proteome</keyword>
<keyword evidence="2" id="KW-0472">Membrane</keyword>
<keyword evidence="2" id="KW-1133">Transmembrane helix</keyword>
<comment type="caution">
    <text evidence="3">The sequence shown here is derived from an EMBL/GenBank/DDBJ whole genome shotgun (WGS) entry which is preliminary data.</text>
</comment>
<feature type="transmembrane region" description="Helical" evidence="2">
    <location>
        <begin position="2263"/>
        <end position="2288"/>
    </location>
</feature>
<reference evidence="3" key="1">
    <citation type="submission" date="2021-01" db="EMBL/GenBank/DDBJ databases">
        <authorList>
            <consortium name="Genoscope - CEA"/>
            <person name="William W."/>
        </authorList>
    </citation>
    <scope>NUCLEOTIDE SEQUENCE</scope>
</reference>
<feature type="transmembrane region" description="Helical" evidence="2">
    <location>
        <begin position="2009"/>
        <end position="2025"/>
    </location>
</feature>
<name>A0A8S1XMG0_PAROT</name>
<feature type="transmembrane region" description="Helical" evidence="2">
    <location>
        <begin position="2046"/>
        <end position="2069"/>
    </location>
</feature>
<proteinExistence type="predicted"/>
<feature type="region of interest" description="Disordered" evidence="1">
    <location>
        <begin position="2135"/>
        <end position="2154"/>
    </location>
</feature>
<evidence type="ECO:0000313" key="3">
    <source>
        <dbReference type="EMBL" id="CAD8202345.1"/>
    </source>
</evidence>